<proteinExistence type="predicted"/>
<evidence type="ECO:0000313" key="4">
    <source>
        <dbReference type="Proteomes" id="UP000433883"/>
    </source>
</evidence>
<dbReference type="EMBL" id="WNWS01000276">
    <property type="protein sequence ID" value="KAE9972209.1"/>
    <property type="molecule type" value="Genomic_DNA"/>
</dbReference>
<protein>
    <submittedName>
        <fullName evidence="1">Uncharacterized protein</fullName>
    </submittedName>
</protein>
<gene>
    <name evidence="1" type="ORF">BLS_001516</name>
    <name evidence="3" type="ORF">EG327_005816</name>
    <name evidence="2" type="ORF">EG328_005134</name>
</gene>
<dbReference type="Proteomes" id="UP000490939">
    <property type="component" value="Unassembled WGS sequence"/>
</dbReference>
<dbReference type="Proteomes" id="UP000433883">
    <property type="component" value="Unassembled WGS sequence"/>
</dbReference>
<evidence type="ECO:0000313" key="5">
    <source>
        <dbReference type="Proteomes" id="UP000447873"/>
    </source>
</evidence>
<comment type="caution">
    <text evidence="1">The sequence shown here is derived from an EMBL/GenBank/DDBJ whole genome shotgun (WGS) entry which is preliminary data.</text>
</comment>
<evidence type="ECO:0000313" key="1">
    <source>
        <dbReference type="EMBL" id="KAE9961688.1"/>
    </source>
</evidence>
<dbReference type="EMBL" id="WNWQ01001344">
    <property type="protein sequence ID" value="KAE9961688.1"/>
    <property type="molecule type" value="Genomic_DNA"/>
</dbReference>
<dbReference type="EMBL" id="WNWR01000338">
    <property type="protein sequence ID" value="KAE9982508.1"/>
    <property type="molecule type" value="Genomic_DNA"/>
</dbReference>
<organism evidence="1 4">
    <name type="scientific">Venturia inaequalis</name>
    <name type="common">Apple scab fungus</name>
    <dbReference type="NCBI Taxonomy" id="5025"/>
    <lineage>
        <taxon>Eukaryota</taxon>
        <taxon>Fungi</taxon>
        <taxon>Dikarya</taxon>
        <taxon>Ascomycota</taxon>
        <taxon>Pezizomycotina</taxon>
        <taxon>Dothideomycetes</taxon>
        <taxon>Pleosporomycetidae</taxon>
        <taxon>Venturiales</taxon>
        <taxon>Venturiaceae</taxon>
        <taxon>Venturia</taxon>
    </lineage>
</organism>
<reference evidence="1 4" key="1">
    <citation type="submission" date="2019-11" db="EMBL/GenBank/DDBJ databases">
        <title>Venturia inaequalis Genome Resource.</title>
        <authorList>
            <person name="Lichtner F.J."/>
        </authorList>
    </citation>
    <scope>NUCLEOTIDE SEQUENCE [LARGE SCALE GENOMIC DNA]</scope>
    <source>
        <strain evidence="2 5">120213</strain>
        <strain evidence="1">Bline_iso_100314</strain>
        <strain evidence="3 6">DMI_063113</strain>
    </source>
</reference>
<sequence>MDSLPLELKFEIYSYLAHPLSSHKGIPFPTTLAEQREIENLPSDRAQLMQHPYCQLAATCDSIRDSIEAYCIHLIKGQTHSKTGHGRTKMPKPQKDSWRYKIAKAKAGPKYLSALPKPKEAYRNVYLRSVFQKCIFCGTGTKRRAAFNRFMWCDKQCDIEHYGRLISKTEAFTQHQVQEMHWQNPHLVFPESTWRPLRMVLYNTPACASTTLLLEKEVVKLAAYIKVNDADGKKLKLARHTIIANRLADRVKALVNAEDHFAKFAANGLTGPRKREFKKGSTVPACKAYPPGLSNPQARL</sequence>
<evidence type="ECO:0000313" key="6">
    <source>
        <dbReference type="Proteomes" id="UP000490939"/>
    </source>
</evidence>
<name>A0A8H3YJ85_VENIN</name>
<evidence type="ECO:0000313" key="3">
    <source>
        <dbReference type="EMBL" id="KAE9982508.1"/>
    </source>
</evidence>
<dbReference type="OrthoDB" id="3718497at2759"/>
<evidence type="ECO:0000313" key="2">
    <source>
        <dbReference type="EMBL" id="KAE9972209.1"/>
    </source>
</evidence>
<accession>A0A8H3YJ85</accession>
<dbReference type="AlphaFoldDB" id="A0A8H3YJ85"/>
<dbReference type="Proteomes" id="UP000447873">
    <property type="component" value="Unassembled WGS sequence"/>
</dbReference>
<keyword evidence="6" id="KW-1185">Reference proteome</keyword>